<sequence>MLNEEARSLLVSQLRAGRSIPEMVFNIKAVCGNNTIYSMAKEFAAGVEEKPKKTQKHPWKKIDPKMAAIIIRKLTIGATAHTINELAETFKISSTAIR</sequence>
<protein>
    <submittedName>
        <fullName evidence="1">Uncharacterized protein</fullName>
    </submittedName>
</protein>
<evidence type="ECO:0000313" key="1">
    <source>
        <dbReference type="EMBL" id="OQV23393.1"/>
    </source>
</evidence>
<reference evidence="2" key="1">
    <citation type="submission" date="2017-01" db="EMBL/GenBank/DDBJ databases">
        <title>Comparative genomics of anhydrobiosis in the tardigrade Hypsibius dujardini.</title>
        <authorList>
            <person name="Yoshida Y."/>
            <person name="Koutsovoulos G."/>
            <person name="Laetsch D."/>
            <person name="Stevens L."/>
            <person name="Kumar S."/>
            <person name="Horikawa D."/>
            <person name="Ishino K."/>
            <person name="Komine S."/>
            <person name="Tomita M."/>
            <person name="Blaxter M."/>
            <person name="Arakawa K."/>
        </authorList>
    </citation>
    <scope>NUCLEOTIDE SEQUENCE [LARGE SCALE GENOMIC DNA]</scope>
    <source>
        <strain evidence="2">Z151</strain>
    </source>
</reference>
<dbReference type="AlphaFoldDB" id="A0A1W0X7B3"/>
<gene>
    <name evidence="1" type="ORF">BV898_02839</name>
</gene>
<proteinExistence type="predicted"/>
<name>A0A1W0X7B3_HYPEX</name>
<accession>A0A1W0X7B3</accession>
<comment type="caution">
    <text evidence="1">The sequence shown here is derived from an EMBL/GenBank/DDBJ whole genome shotgun (WGS) entry which is preliminary data.</text>
</comment>
<evidence type="ECO:0000313" key="2">
    <source>
        <dbReference type="Proteomes" id="UP000192578"/>
    </source>
</evidence>
<keyword evidence="2" id="KW-1185">Reference proteome</keyword>
<dbReference type="EMBL" id="MTYJ01000012">
    <property type="protein sequence ID" value="OQV23393.1"/>
    <property type="molecule type" value="Genomic_DNA"/>
</dbReference>
<organism evidence="1 2">
    <name type="scientific">Hypsibius exemplaris</name>
    <name type="common">Freshwater tardigrade</name>
    <dbReference type="NCBI Taxonomy" id="2072580"/>
    <lineage>
        <taxon>Eukaryota</taxon>
        <taxon>Metazoa</taxon>
        <taxon>Ecdysozoa</taxon>
        <taxon>Tardigrada</taxon>
        <taxon>Eutardigrada</taxon>
        <taxon>Parachela</taxon>
        <taxon>Hypsibioidea</taxon>
        <taxon>Hypsibiidae</taxon>
        <taxon>Hypsibius</taxon>
    </lineage>
</organism>
<dbReference type="Proteomes" id="UP000192578">
    <property type="component" value="Unassembled WGS sequence"/>
</dbReference>